<dbReference type="AlphaFoldDB" id="A0A1K1QYB8"/>
<organism evidence="1 2">
    <name type="scientific">Cellulophaga fucicola</name>
    <dbReference type="NCBI Taxonomy" id="76595"/>
    <lineage>
        <taxon>Bacteria</taxon>
        <taxon>Pseudomonadati</taxon>
        <taxon>Bacteroidota</taxon>
        <taxon>Flavobacteriia</taxon>
        <taxon>Flavobacteriales</taxon>
        <taxon>Flavobacteriaceae</taxon>
        <taxon>Cellulophaga</taxon>
    </lineage>
</organism>
<dbReference type="STRING" id="76595.SAMN05660313_03048"/>
<name>A0A1K1QYB8_9FLAO</name>
<dbReference type="EMBL" id="FPIY01000005">
    <property type="protein sequence ID" value="SFW64310.1"/>
    <property type="molecule type" value="Genomic_DNA"/>
</dbReference>
<evidence type="ECO:0000313" key="1">
    <source>
        <dbReference type="EMBL" id="SFW64310.1"/>
    </source>
</evidence>
<dbReference type="OrthoDB" id="1421697at2"/>
<accession>A0A1K1QYB8</accession>
<proteinExistence type="predicted"/>
<gene>
    <name evidence="1" type="ORF">SAMN05660313_03048</name>
</gene>
<keyword evidence="2" id="KW-1185">Reference proteome</keyword>
<evidence type="ECO:0000313" key="2">
    <source>
        <dbReference type="Proteomes" id="UP000183257"/>
    </source>
</evidence>
<dbReference type="Proteomes" id="UP000183257">
    <property type="component" value="Unassembled WGS sequence"/>
</dbReference>
<dbReference type="RefSeq" id="WP_084639249.1">
    <property type="nucleotide sequence ID" value="NZ_FPIY01000005.1"/>
</dbReference>
<reference evidence="2" key="1">
    <citation type="submission" date="2016-11" db="EMBL/GenBank/DDBJ databases">
        <authorList>
            <person name="Varghese N."/>
            <person name="Submissions S."/>
        </authorList>
    </citation>
    <scope>NUCLEOTIDE SEQUENCE [LARGE SCALE GENOMIC DNA]</scope>
    <source>
        <strain evidence="2">DSM 24786</strain>
    </source>
</reference>
<sequence length="212" mass="24711">MSCFETSTFLKNPQVFKTEVFIEAVKKFNWDYEIKSNNEVVVTKIPNTNLHGEYAIQIKNGTVTYNSYYLKNGKELIKKLQSDFFVLNVEYAKKTILTEFESVGFSLKKDYDFKPNEEVKEKFFMVGYSKLENEDEKRTEIEFSILKDGTIISDSNYIPYDVHELADKAMEGIEKSFGNTRREGIEIKRKEIPVKYKNKSYCSASNKIIAKN</sequence>
<protein>
    <submittedName>
        <fullName evidence="1">Uncharacterized protein</fullName>
    </submittedName>
</protein>